<accession>A0A8T0QGY9</accession>
<gene>
    <name evidence="1" type="ORF">PVAP13_7NG392620</name>
</gene>
<reference evidence="1" key="1">
    <citation type="submission" date="2020-05" db="EMBL/GenBank/DDBJ databases">
        <title>WGS assembly of Panicum virgatum.</title>
        <authorList>
            <person name="Lovell J.T."/>
            <person name="Jenkins J."/>
            <person name="Shu S."/>
            <person name="Juenger T.E."/>
            <person name="Schmutz J."/>
        </authorList>
    </citation>
    <scope>NUCLEOTIDE SEQUENCE</scope>
    <source>
        <strain evidence="1">AP13</strain>
    </source>
</reference>
<evidence type="ECO:0000313" key="1">
    <source>
        <dbReference type="EMBL" id="KAG2569434.1"/>
    </source>
</evidence>
<name>A0A8T0QGY9_PANVG</name>
<evidence type="ECO:0000313" key="2">
    <source>
        <dbReference type="Proteomes" id="UP000823388"/>
    </source>
</evidence>
<dbReference type="Proteomes" id="UP000823388">
    <property type="component" value="Chromosome 7N"/>
</dbReference>
<organism evidence="1 2">
    <name type="scientific">Panicum virgatum</name>
    <name type="common">Blackwell switchgrass</name>
    <dbReference type="NCBI Taxonomy" id="38727"/>
    <lineage>
        <taxon>Eukaryota</taxon>
        <taxon>Viridiplantae</taxon>
        <taxon>Streptophyta</taxon>
        <taxon>Embryophyta</taxon>
        <taxon>Tracheophyta</taxon>
        <taxon>Spermatophyta</taxon>
        <taxon>Magnoliopsida</taxon>
        <taxon>Liliopsida</taxon>
        <taxon>Poales</taxon>
        <taxon>Poaceae</taxon>
        <taxon>PACMAD clade</taxon>
        <taxon>Panicoideae</taxon>
        <taxon>Panicodae</taxon>
        <taxon>Paniceae</taxon>
        <taxon>Panicinae</taxon>
        <taxon>Panicum</taxon>
        <taxon>Panicum sect. Hiantes</taxon>
    </lineage>
</organism>
<keyword evidence="2" id="KW-1185">Reference proteome</keyword>
<comment type="caution">
    <text evidence="1">The sequence shown here is derived from an EMBL/GenBank/DDBJ whole genome shotgun (WGS) entry which is preliminary data.</text>
</comment>
<sequence>MHLESREDFVMEPQEATMPGTVRTLCVSISTTSLLPRIFFLYFTTHGRCFSPQTSIYRVRTLTCPLYVT</sequence>
<dbReference type="AlphaFoldDB" id="A0A8T0QGY9"/>
<proteinExistence type="predicted"/>
<dbReference type="EMBL" id="CM029050">
    <property type="protein sequence ID" value="KAG2569434.1"/>
    <property type="molecule type" value="Genomic_DNA"/>
</dbReference>
<protein>
    <submittedName>
        <fullName evidence="1">Uncharacterized protein</fullName>
    </submittedName>
</protein>